<proteinExistence type="predicted"/>
<dbReference type="Proteomes" id="UP001236620">
    <property type="component" value="Unassembled WGS sequence"/>
</dbReference>
<comment type="caution">
    <text evidence="1">The sequence shown here is derived from an EMBL/GenBank/DDBJ whole genome shotgun (WGS) entry which is preliminary data.</text>
</comment>
<dbReference type="EMBL" id="JAUSWP010000005">
    <property type="protein sequence ID" value="MDQ0567946.1"/>
    <property type="molecule type" value="Genomic_DNA"/>
</dbReference>
<organism evidence="1 2">
    <name type="scientific">Mycoplasma yeatsii</name>
    <dbReference type="NCBI Taxonomy" id="51365"/>
    <lineage>
        <taxon>Bacteria</taxon>
        <taxon>Bacillati</taxon>
        <taxon>Mycoplasmatota</taxon>
        <taxon>Mollicutes</taxon>
        <taxon>Mycoplasmataceae</taxon>
        <taxon>Mycoplasma</taxon>
    </lineage>
</organism>
<protein>
    <submittedName>
        <fullName evidence="1">Uncharacterized protein</fullName>
    </submittedName>
</protein>
<accession>A0ABU0NG11</accession>
<keyword evidence="2" id="KW-1185">Reference proteome</keyword>
<sequence length="54" mass="6326">MSSMFYFAESFNQDISNWNVTITDPVLLENFMVRSKLESMRDKLPAAIRKLLNL</sequence>
<name>A0ABU0NG11_9MOLU</name>
<reference evidence="1" key="1">
    <citation type="submission" date="2023-07" db="EMBL/GenBank/DDBJ databases">
        <title>Genomic Encyclopedia of Type Strains, Phase IV (KMG-IV): sequencing the most valuable type-strain genomes for metagenomic binning, comparative biology and taxonomic classification.</title>
        <authorList>
            <person name="Goeker M."/>
        </authorList>
    </citation>
    <scope>NUCLEOTIDE SEQUENCE [LARGE SCALE GENOMIC DNA]</scope>
    <source>
        <strain evidence="1">DSM 22019</strain>
    </source>
</reference>
<evidence type="ECO:0000313" key="2">
    <source>
        <dbReference type="Proteomes" id="UP001236620"/>
    </source>
</evidence>
<evidence type="ECO:0000313" key="1">
    <source>
        <dbReference type="EMBL" id="MDQ0567946.1"/>
    </source>
</evidence>
<gene>
    <name evidence="1" type="ORF">J2Z63_000593</name>
</gene>